<comment type="caution">
    <text evidence="2">The sequence shown here is derived from an EMBL/GenBank/DDBJ whole genome shotgun (WGS) entry which is preliminary data.</text>
</comment>
<feature type="domain" description="EthD" evidence="1">
    <location>
        <begin position="44"/>
        <end position="113"/>
    </location>
</feature>
<dbReference type="PANTHER" id="PTHR40260">
    <property type="entry name" value="BLR8190 PROTEIN"/>
    <property type="match status" value="1"/>
</dbReference>
<evidence type="ECO:0000259" key="1">
    <source>
        <dbReference type="Pfam" id="PF07110"/>
    </source>
</evidence>
<keyword evidence="3" id="KW-1185">Reference proteome</keyword>
<dbReference type="SUPFAM" id="SSF54909">
    <property type="entry name" value="Dimeric alpha+beta barrel"/>
    <property type="match status" value="1"/>
</dbReference>
<gene>
    <name evidence="2" type="primary">ethD</name>
    <name evidence="2" type="ORF">MSKU9_0188</name>
</gene>
<protein>
    <submittedName>
        <fullName evidence="2">Ethyl tert-butyl ether degradation EthD</fullName>
    </submittedName>
</protein>
<sequence>MCGIFLAGMAPPEVAAHQIDDFLGKIMTTMYVTYPGKSDAWFDRDYYVTHHMPLVMEAWSSIGLKSATAFFPTDTTNGTVAICECQFKDESALQAALASPETPRVLADLKNFTKIEPVLKRGINI</sequence>
<dbReference type="Gene3D" id="3.30.70.100">
    <property type="match status" value="1"/>
</dbReference>
<dbReference type="PANTHER" id="PTHR40260:SF2">
    <property type="entry name" value="BLR8190 PROTEIN"/>
    <property type="match status" value="1"/>
</dbReference>
<dbReference type="AlphaFoldDB" id="A0A4P5NNJ8"/>
<reference evidence="3" key="1">
    <citation type="submission" date="2017-01" db="EMBL/GenBank/DDBJ databases">
        <title>Komagataeibacter sp. MSKU9 whole genome sequencing project.</title>
        <authorList>
            <person name="Matsutani M."/>
            <person name="Naloka K."/>
            <person name="Theeragool G."/>
            <person name="Yakushi T."/>
            <person name="Matsushita K."/>
        </authorList>
    </citation>
    <scope>NUCLEOTIDE SEQUENCE [LARGE SCALE GENOMIC DNA]</scope>
    <source>
        <strain evidence="3">MSKU9</strain>
    </source>
</reference>
<dbReference type="InterPro" id="IPR009799">
    <property type="entry name" value="EthD_dom"/>
</dbReference>
<evidence type="ECO:0000313" key="2">
    <source>
        <dbReference type="EMBL" id="GCE82047.1"/>
    </source>
</evidence>
<dbReference type="Pfam" id="PF07110">
    <property type="entry name" value="EthD"/>
    <property type="match status" value="1"/>
</dbReference>
<accession>A0A4P5NNJ8</accession>
<proteinExistence type="predicted"/>
<evidence type="ECO:0000313" key="3">
    <source>
        <dbReference type="Proteomes" id="UP000315095"/>
    </source>
</evidence>
<dbReference type="Proteomes" id="UP000315095">
    <property type="component" value="Unassembled WGS sequence"/>
</dbReference>
<dbReference type="NCBIfam" id="TIGR02118">
    <property type="entry name" value="EthD family reductase"/>
    <property type="match status" value="1"/>
</dbReference>
<dbReference type="EMBL" id="BDLU01000006">
    <property type="protein sequence ID" value="GCE82047.1"/>
    <property type="molecule type" value="Genomic_DNA"/>
</dbReference>
<organism evidence="2 3">
    <name type="scientific">Komagataeibacter diospyri</name>
    <dbReference type="NCBI Taxonomy" id="1932662"/>
    <lineage>
        <taxon>Bacteria</taxon>
        <taxon>Pseudomonadati</taxon>
        <taxon>Pseudomonadota</taxon>
        <taxon>Alphaproteobacteria</taxon>
        <taxon>Acetobacterales</taxon>
        <taxon>Acetobacteraceae</taxon>
        <taxon>Komagataeibacter</taxon>
    </lineage>
</organism>
<dbReference type="InterPro" id="IPR011008">
    <property type="entry name" value="Dimeric_a/b-barrel"/>
</dbReference>
<name>A0A4P5NNJ8_9PROT</name>
<dbReference type="GO" id="GO:0016491">
    <property type="term" value="F:oxidoreductase activity"/>
    <property type="evidence" value="ECO:0007669"/>
    <property type="project" value="InterPro"/>
</dbReference>